<comment type="function">
    <text evidence="8">Functions as a GC-rich promoter-specific transactivating transcription factor.</text>
</comment>
<proteinExistence type="inferred from homology"/>
<evidence type="ECO:0000313" key="13">
    <source>
        <dbReference type="RefSeq" id="XP_022248820.1"/>
    </source>
</evidence>
<evidence type="ECO:0000256" key="3">
    <source>
        <dbReference type="ARBA" id="ARBA00023015"/>
    </source>
</evidence>
<dbReference type="RefSeq" id="XP_022248820.1">
    <property type="nucleotide sequence ID" value="XM_022393112.1"/>
</dbReference>
<evidence type="ECO:0000313" key="12">
    <source>
        <dbReference type="Proteomes" id="UP000694941"/>
    </source>
</evidence>
<evidence type="ECO:0000256" key="8">
    <source>
        <dbReference type="ARBA" id="ARBA00037303"/>
    </source>
</evidence>
<keyword evidence="4" id="KW-0238">DNA-binding</keyword>
<dbReference type="PANTHER" id="PTHR14339">
    <property type="entry name" value="VASCULIN"/>
    <property type="match status" value="1"/>
</dbReference>
<dbReference type="Proteomes" id="UP000694941">
    <property type="component" value="Unplaced"/>
</dbReference>
<feature type="compositionally biased region" description="Polar residues" evidence="11">
    <location>
        <begin position="1"/>
        <end position="16"/>
    </location>
</feature>
<keyword evidence="3" id="KW-0805">Transcription regulation</keyword>
<reference evidence="13" key="1">
    <citation type="submission" date="2025-08" db="UniProtKB">
        <authorList>
            <consortium name="RefSeq"/>
        </authorList>
    </citation>
    <scope>IDENTIFICATION</scope>
    <source>
        <tissue evidence="13">Muscle</tissue>
    </source>
</reference>
<evidence type="ECO:0000256" key="9">
    <source>
        <dbReference type="ARBA" id="ARBA00039412"/>
    </source>
</evidence>
<keyword evidence="6" id="KW-0804">Transcription</keyword>
<dbReference type="InterPro" id="IPR028128">
    <property type="entry name" value="Vasculin_fam"/>
</dbReference>
<evidence type="ECO:0000256" key="11">
    <source>
        <dbReference type="SAM" id="MobiDB-lite"/>
    </source>
</evidence>
<protein>
    <recommendedName>
        <fullName evidence="9">Vasculin</fullName>
    </recommendedName>
    <alternativeName>
        <fullName evidence="10">GC-rich promoter-binding protein 1</fullName>
    </alternativeName>
</protein>
<name>A0ABM1SYW4_LIMPO</name>
<evidence type="ECO:0000256" key="4">
    <source>
        <dbReference type="ARBA" id="ARBA00023125"/>
    </source>
</evidence>
<feature type="region of interest" description="Disordered" evidence="11">
    <location>
        <begin position="1"/>
        <end position="26"/>
    </location>
</feature>
<dbReference type="GeneID" id="106465239"/>
<evidence type="ECO:0000256" key="10">
    <source>
        <dbReference type="ARBA" id="ARBA00041530"/>
    </source>
</evidence>
<evidence type="ECO:0000256" key="6">
    <source>
        <dbReference type="ARBA" id="ARBA00023163"/>
    </source>
</evidence>
<evidence type="ECO:0000256" key="2">
    <source>
        <dbReference type="ARBA" id="ARBA00010099"/>
    </source>
</evidence>
<dbReference type="PANTHER" id="PTHR14339:SF11">
    <property type="entry name" value="VASCULIN"/>
    <property type="match status" value="1"/>
</dbReference>
<comment type="similarity">
    <text evidence="2">Belongs to the vasculin family.</text>
</comment>
<dbReference type="Pfam" id="PF15337">
    <property type="entry name" value="Vasculin"/>
    <property type="match status" value="1"/>
</dbReference>
<organism evidence="12 13">
    <name type="scientific">Limulus polyphemus</name>
    <name type="common">Atlantic horseshoe crab</name>
    <dbReference type="NCBI Taxonomy" id="6850"/>
    <lineage>
        <taxon>Eukaryota</taxon>
        <taxon>Metazoa</taxon>
        <taxon>Ecdysozoa</taxon>
        <taxon>Arthropoda</taxon>
        <taxon>Chelicerata</taxon>
        <taxon>Merostomata</taxon>
        <taxon>Xiphosura</taxon>
        <taxon>Limulidae</taxon>
        <taxon>Limulus</taxon>
    </lineage>
</organism>
<gene>
    <name evidence="13" type="primary">LOC106465239</name>
</gene>
<keyword evidence="7" id="KW-0539">Nucleus</keyword>
<evidence type="ECO:0000256" key="5">
    <source>
        <dbReference type="ARBA" id="ARBA00023159"/>
    </source>
</evidence>
<evidence type="ECO:0000256" key="7">
    <source>
        <dbReference type="ARBA" id="ARBA00023242"/>
    </source>
</evidence>
<accession>A0ABM1SYW4</accession>
<evidence type="ECO:0000256" key="1">
    <source>
        <dbReference type="ARBA" id="ARBA00004123"/>
    </source>
</evidence>
<sequence>MRNKSLSGVNSSLGITASSQEPSSASIASRSRYFLPKAIVPAKQNSSTKKPVRESVLLSSKEIMTNGFEIAGLNSATSLSQPLLNSSSRHHMEILIKNPKVRGNKSEFLKTLQTNTCSMNEVYEKGENHHNRHGGNKTEDEEELFELHKRENYVNGINIEKMSVKDDEESEDINMLSSSLEAEERLLREMGWKEECLDDDNYAPLTEEELKEFHSLTQKLQMNEGKNGIQRNFHRSWSPGHIPQFKNVLSVETNWSSSSDTDSD</sequence>
<comment type="subcellular location">
    <subcellularLocation>
        <location evidence="1">Nucleus</location>
    </subcellularLocation>
</comment>
<keyword evidence="12" id="KW-1185">Reference proteome</keyword>
<feature type="compositionally biased region" description="Low complexity" evidence="11">
    <location>
        <begin position="17"/>
        <end position="26"/>
    </location>
</feature>
<keyword evidence="5" id="KW-0010">Activator</keyword>